<protein>
    <submittedName>
        <fullName evidence="1">Uncharacterized protein</fullName>
    </submittedName>
</protein>
<evidence type="ECO:0000313" key="1">
    <source>
        <dbReference type="EMBL" id="ANH79093.1"/>
    </source>
</evidence>
<gene>
    <name evidence="1" type="ORF">Cs308_0923</name>
</gene>
<dbReference type="AlphaFoldDB" id="A0A1A9HYC6"/>
<evidence type="ECO:0000313" key="2">
    <source>
        <dbReference type="Proteomes" id="UP000078162"/>
    </source>
</evidence>
<organism evidence="1 2">
    <name type="scientific">Candidatus Chlamydia sanziniae</name>
    <dbReference type="NCBI Taxonomy" id="1806891"/>
    <lineage>
        <taxon>Bacteria</taxon>
        <taxon>Pseudomonadati</taxon>
        <taxon>Chlamydiota</taxon>
        <taxon>Chlamydiia</taxon>
        <taxon>Chlamydiales</taxon>
        <taxon>Chlamydiaceae</taxon>
        <taxon>Chlamydia/Chlamydophila group</taxon>
        <taxon>Chlamydia</taxon>
    </lineage>
</organism>
<sequence>MALFSFEGFSVYHLFSLLTRGKENSTLKQIFHKQLKQ</sequence>
<reference evidence="1 2" key="1">
    <citation type="submission" date="2016-03" db="EMBL/GenBank/DDBJ databases">
        <title>Culture-independent genomics supports pathogen discovery for uncultivable bacteria within the genus Chlamydia.</title>
        <authorList>
            <person name="Taylor-Brown A."/>
            <person name="Bachmann N.L."/>
            <person name="Borel N."/>
            <person name="Polkinghorne A."/>
        </authorList>
    </citation>
    <scope>NUCLEOTIDE SEQUENCE [LARGE SCALE GENOMIC DNA]</scope>
    <source>
        <strain evidence="1 2">2742-308</strain>
    </source>
</reference>
<dbReference type="Proteomes" id="UP000078162">
    <property type="component" value="Chromosome"/>
</dbReference>
<dbReference type="KEGG" id="csaz:Cs308_0923"/>
<keyword evidence="2" id="KW-1185">Reference proteome</keyword>
<proteinExistence type="predicted"/>
<dbReference type="PATRIC" id="fig|1806891.3.peg.915"/>
<accession>A0A1A9HYC6</accession>
<name>A0A1A9HYC6_9CHLA</name>
<dbReference type="EMBL" id="CP014639">
    <property type="protein sequence ID" value="ANH79093.1"/>
    <property type="molecule type" value="Genomic_DNA"/>
</dbReference>